<dbReference type="GO" id="GO:0001708">
    <property type="term" value="P:cell fate specification"/>
    <property type="evidence" value="ECO:0007669"/>
    <property type="project" value="TreeGrafter"/>
</dbReference>
<dbReference type="InterPro" id="IPR001699">
    <property type="entry name" value="TF_T-box"/>
</dbReference>
<evidence type="ECO:0000256" key="1">
    <source>
        <dbReference type="ARBA" id="ARBA00023015"/>
    </source>
</evidence>
<keyword evidence="2 5" id="KW-0238">DNA-binding</keyword>
<proteinExistence type="predicted"/>
<protein>
    <submittedName>
        <fullName evidence="8">T-box domain-containing protein</fullName>
    </submittedName>
</protein>
<evidence type="ECO:0000256" key="5">
    <source>
        <dbReference type="PROSITE-ProRule" id="PRU00201"/>
    </source>
</evidence>
<dbReference type="InterPro" id="IPR008967">
    <property type="entry name" value="p53-like_TF_DNA-bd_sf"/>
</dbReference>
<dbReference type="GO" id="GO:0000785">
    <property type="term" value="C:chromatin"/>
    <property type="evidence" value="ECO:0007669"/>
    <property type="project" value="TreeGrafter"/>
</dbReference>
<evidence type="ECO:0000313" key="7">
    <source>
        <dbReference type="Proteomes" id="UP000095282"/>
    </source>
</evidence>
<keyword evidence="4 5" id="KW-0539">Nucleus</keyword>
<dbReference type="eggNOG" id="KOG3585">
    <property type="taxonomic scope" value="Eukaryota"/>
</dbReference>
<dbReference type="STRING" id="1561998.A0A1I7UYD6"/>
<reference evidence="8" key="1">
    <citation type="submission" date="2016-11" db="UniProtKB">
        <authorList>
            <consortium name="WormBaseParasite"/>
        </authorList>
    </citation>
    <scope>IDENTIFICATION</scope>
</reference>
<keyword evidence="3" id="KW-0804">Transcription</keyword>
<evidence type="ECO:0000256" key="4">
    <source>
        <dbReference type="ARBA" id="ARBA00023242"/>
    </source>
</evidence>
<dbReference type="PROSITE" id="PS50252">
    <property type="entry name" value="TBOX_3"/>
    <property type="match status" value="1"/>
</dbReference>
<keyword evidence="7" id="KW-1185">Reference proteome</keyword>
<dbReference type="PANTHER" id="PTHR11267">
    <property type="entry name" value="T-BOX PROTEIN-RELATED"/>
    <property type="match status" value="1"/>
</dbReference>
<dbReference type="InterPro" id="IPR036960">
    <property type="entry name" value="T-box_sf"/>
</dbReference>
<comment type="caution">
    <text evidence="5">Lacks conserved residue(s) required for the propagation of feature annotation.</text>
</comment>
<dbReference type="GO" id="GO:0045893">
    <property type="term" value="P:positive regulation of DNA-templated transcription"/>
    <property type="evidence" value="ECO:0007669"/>
    <property type="project" value="InterPro"/>
</dbReference>
<dbReference type="GO" id="GO:0000981">
    <property type="term" value="F:DNA-binding transcription factor activity, RNA polymerase II-specific"/>
    <property type="evidence" value="ECO:0007669"/>
    <property type="project" value="TreeGrafter"/>
</dbReference>
<organism evidence="7 8">
    <name type="scientific">Caenorhabditis tropicalis</name>
    <dbReference type="NCBI Taxonomy" id="1561998"/>
    <lineage>
        <taxon>Eukaryota</taxon>
        <taxon>Metazoa</taxon>
        <taxon>Ecdysozoa</taxon>
        <taxon>Nematoda</taxon>
        <taxon>Chromadorea</taxon>
        <taxon>Rhabditida</taxon>
        <taxon>Rhabditina</taxon>
        <taxon>Rhabditomorpha</taxon>
        <taxon>Rhabditoidea</taxon>
        <taxon>Rhabditidae</taxon>
        <taxon>Peloderinae</taxon>
        <taxon>Caenorhabditis</taxon>
    </lineage>
</organism>
<dbReference type="WBParaSite" id="Csp11.Scaffold630.g20578.t1">
    <property type="protein sequence ID" value="Csp11.Scaffold630.g20578.t1"/>
    <property type="gene ID" value="Csp11.Scaffold630.g20578"/>
</dbReference>
<dbReference type="Proteomes" id="UP000095282">
    <property type="component" value="Unplaced"/>
</dbReference>
<feature type="domain" description="T-box" evidence="6">
    <location>
        <begin position="1"/>
        <end position="166"/>
    </location>
</feature>
<dbReference type="GO" id="GO:0000978">
    <property type="term" value="F:RNA polymerase II cis-regulatory region sequence-specific DNA binding"/>
    <property type="evidence" value="ECO:0007669"/>
    <property type="project" value="InterPro"/>
</dbReference>
<evidence type="ECO:0000313" key="8">
    <source>
        <dbReference type="WBParaSite" id="Csp11.Scaffold630.g20578.t1"/>
    </source>
</evidence>
<dbReference type="Gene3D" id="2.60.40.820">
    <property type="entry name" value="Transcription factor, T-box"/>
    <property type="match status" value="1"/>
</dbReference>
<sequence>MFRNENEMISTCAGRRIFPTLEYSINGLDPQKEYSMSIHIERVDGKRFRFGEGKWMELDSKEKITDPKKVFHRDGHQLGEKWMEKPISFDHIRITNRKSRAEGKPNYIYLIAQHRYIPILTIYEGDEIVHTARLEHTEFVPVTAYHNDVLGALKASNNHYTRKDRRRRIEQEAVVQVKKPKFSIESIFHDSSFIENTRNEVEDEAMKSQLRVHFNPFLLWPQFPILPIPLTSKTEEAIPKIEEKENDDEEEIDILN</sequence>
<dbReference type="PANTHER" id="PTHR11267:SF59">
    <property type="entry name" value="T-BOX PROTEIN 11-RELATED"/>
    <property type="match status" value="1"/>
</dbReference>
<dbReference type="InterPro" id="IPR046360">
    <property type="entry name" value="T-box_DNA-bd"/>
</dbReference>
<dbReference type="SMART" id="SM00425">
    <property type="entry name" value="TBOX"/>
    <property type="match status" value="1"/>
</dbReference>
<accession>A0A1I7UYD6</accession>
<name>A0A1I7UYD6_9PELO</name>
<dbReference type="GO" id="GO:0005634">
    <property type="term" value="C:nucleus"/>
    <property type="evidence" value="ECO:0007669"/>
    <property type="project" value="UniProtKB-SubCell"/>
</dbReference>
<dbReference type="AlphaFoldDB" id="A0A1I7UYD6"/>
<dbReference type="SUPFAM" id="SSF49417">
    <property type="entry name" value="p53-like transcription factors"/>
    <property type="match status" value="1"/>
</dbReference>
<dbReference type="CDD" id="cd00182">
    <property type="entry name" value="T-box"/>
    <property type="match status" value="1"/>
</dbReference>
<evidence type="ECO:0000256" key="3">
    <source>
        <dbReference type="ARBA" id="ARBA00023163"/>
    </source>
</evidence>
<dbReference type="PRINTS" id="PR00937">
    <property type="entry name" value="TBOX"/>
</dbReference>
<dbReference type="Pfam" id="PF00907">
    <property type="entry name" value="T-box"/>
    <property type="match status" value="1"/>
</dbReference>
<keyword evidence="1" id="KW-0805">Transcription regulation</keyword>
<evidence type="ECO:0000256" key="2">
    <source>
        <dbReference type="ARBA" id="ARBA00023125"/>
    </source>
</evidence>
<evidence type="ECO:0000259" key="6">
    <source>
        <dbReference type="PROSITE" id="PS50252"/>
    </source>
</evidence>
<comment type="subcellular location">
    <subcellularLocation>
        <location evidence="5">Nucleus</location>
    </subcellularLocation>
</comment>